<evidence type="ECO:0000256" key="20">
    <source>
        <dbReference type="ARBA" id="ARBA00075093"/>
    </source>
</evidence>
<keyword evidence="8 25" id="KW-0479">Metal-binding</keyword>
<dbReference type="GO" id="GO:0048441">
    <property type="term" value="P:petal development"/>
    <property type="evidence" value="ECO:0007669"/>
    <property type="project" value="UniProtKB-ARBA"/>
</dbReference>
<evidence type="ECO:0000256" key="17">
    <source>
        <dbReference type="ARBA" id="ARBA00051572"/>
    </source>
</evidence>
<dbReference type="GO" id="GO:0048443">
    <property type="term" value="P:stamen development"/>
    <property type="evidence" value="ECO:0007669"/>
    <property type="project" value="UniProtKB-ARBA"/>
</dbReference>
<evidence type="ECO:0000256" key="14">
    <source>
        <dbReference type="ARBA" id="ARBA00023136"/>
    </source>
</evidence>
<evidence type="ECO:0000256" key="13">
    <source>
        <dbReference type="ARBA" id="ARBA00023033"/>
    </source>
</evidence>
<dbReference type="GO" id="GO:0005789">
    <property type="term" value="C:endoplasmic reticulum membrane"/>
    <property type="evidence" value="ECO:0007669"/>
    <property type="project" value="UniProtKB-SubCell"/>
</dbReference>
<evidence type="ECO:0000256" key="21">
    <source>
        <dbReference type="ARBA" id="ARBA00076244"/>
    </source>
</evidence>
<evidence type="ECO:0000256" key="28">
    <source>
        <dbReference type="SAM" id="Phobius"/>
    </source>
</evidence>
<dbReference type="InterPro" id="IPR017972">
    <property type="entry name" value="Cyt_P450_CS"/>
</dbReference>
<evidence type="ECO:0000256" key="18">
    <source>
        <dbReference type="ARBA" id="ARBA00060577"/>
    </source>
</evidence>
<evidence type="ECO:0000256" key="8">
    <source>
        <dbReference type="ARBA" id="ARBA00022723"/>
    </source>
</evidence>
<dbReference type="GO" id="GO:0048366">
    <property type="term" value="P:leaf development"/>
    <property type="evidence" value="ECO:0007669"/>
    <property type="project" value="UniProtKB-ARBA"/>
</dbReference>
<comment type="caution">
    <text evidence="29">The sequence shown here is derived from an EMBL/GenBank/DDBJ whole genome shotgun (WGS) entry which is preliminary data.</text>
</comment>
<feature type="transmembrane region" description="Helical" evidence="28">
    <location>
        <begin position="6"/>
        <end position="25"/>
    </location>
</feature>
<dbReference type="EC" id="1.14.14.147" evidence="19"/>
<gene>
    <name evidence="29" type="ORF">Dsin_014154</name>
</gene>
<evidence type="ECO:0000313" key="29">
    <source>
        <dbReference type="EMBL" id="KAK3220184.1"/>
    </source>
</evidence>
<keyword evidence="30" id="KW-1185">Reference proteome</keyword>
<dbReference type="AlphaFoldDB" id="A0AAE0AMI9"/>
<dbReference type="GO" id="GO:0005506">
    <property type="term" value="F:iron ion binding"/>
    <property type="evidence" value="ECO:0007669"/>
    <property type="project" value="InterPro"/>
</dbReference>
<evidence type="ECO:0000256" key="24">
    <source>
        <dbReference type="ARBA" id="ARBA00084112"/>
    </source>
</evidence>
<keyword evidence="24" id="KW-1069">Brassinosteroid biosynthesis</keyword>
<dbReference type="InterPro" id="IPR001128">
    <property type="entry name" value="Cyt_P450"/>
</dbReference>
<keyword evidence="14 28" id="KW-0472">Membrane</keyword>
<comment type="pathway">
    <text evidence="3">Secondary metabolite biosynthesis; terpenoid biosynthesis.</text>
</comment>
<evidence type="ECO:0000256" key="9">
    <source>
        <dbReference type="ARBA" id="ARBA00022955"/>
    </source>
</evidence>
<dbReference type="PROSITE" id="PS00086">
    <property type="entry name" value="CYTOCHROME_P450"/>
    <property type="match status" value="1"/>
</dbReference>
<dbReference type="Pfam" id="PF00067">
    <property type="entry name" value="p450"/>
    <property type="match status" value="1"/>
</dbReference>
<evidence type="ECO:0000256" key="6">
    <source>
        <dbReference type="ARBA" id="ARBA00022617"/>
    </source>
</evidence>
<evidence type="ECO:0000256" key="15">
    <source>
        <dbReference type="ARBA" id="ARBA00037910"/>
    </source>
</evidence>
<keyword evidence="7 28" id="KW-0812">Transmembrane</keyword>
<dbReference type="Proteomes" id="UP001281410">
    <property type="component" value="Unassembled WGS sequence"/>
</dbReference>
<comment type="catalytic activity">
    <reaction evidence="17">
        <text>3-epi-6-deoxocathasterone + reduced [NADPH--hemoprotein reductase] + O2 = 6-deoxotyphasterol + oxidized [NADPH--hemoprotein reductase] + H2O + H(+)</text>
        <dbReference type="Rhea" id="RHEA:27321"/>
        <dbReference type="Rhea" id="RHEA-COMP:11964"/>
        <dbReference type="Rhea" id="RHEA-COMP:11965"/>
        <dbReference type="ChEBI" id="CHEBI:15377"/>
        <dbReference type="ChEBI" id="CHEBI:15378"/>
        <dbReference type="ChEBI" id="CHEBI:15379"/>
        <dbReference type="ChEBI" id="CHEBI:20717"/>
        <dbReference type="ChEBI" id="CHEBI:57618"/>
        <dbReference type="ChEBI" id="CHEBI:58210"/>
        <dbReference type="ChEBI" id="CHEBI:59410"/>
        <dbReference type="EC" id="1.14.14.147"/>
    </reaction>
</comment>
<dbReference type="PRINTS" id="PR00463">
    <property type="entry name" value="EP450I"/>
</dbReference>
<evidence type="ECO:0000256" key="2">
    <source>
        <dbReference type="ARBA" id="ARBA00004389"/>
    </source>
</evidence>
<accession>A0AAE0AMI9</accession>
<dbReference type="PRINTS" id="PR00385">
    <property type="entry name" value="P450"/>
</dbReference>
<reference evidence="29" key="1">
    <citation type="journal article" date="2023" name="Plant J.">
        <title>Genome sequences and population genomics provide insights into the demographic history, inbreeding, and mutation load of two 'living fossil' tree species of Dipteronia.</title>
        <authorList>
            <person name="Feng Y."/>
            <person name="Comes H.P."/>
            <person name="Chen J."/>
            <person name="Zhu S."/>
            <person name="Lu R."/>
            <person name="Zhang X."/>
            <person name="Li P."/>
            <person name="Qiu J."/>
            <person name="Olsen K.M."/>
            <person name="Qiu Y."/>
        </authorList>
    </citation>
    <scope>NUCLEOTIDE SEQUENCE</scope>
    <source>
        <strain evidence="29">NBL</strain>
    </source>
</reference>
<keyword evidence="13 26" id="KW-0503">Monooxygenase</keyword>
<dbReference type="PANTHER" id="PTHR24286:SF30">
    <property type="entry name" value="3-EPI-6-DEOXOCATHASTERONE 23-MONOOXYGENASE CYP90D1"/>
    <property type="match status" value="1"/>
</dbReference>
<protein>
    <recommendedName>
        <fullName evidence="19">22alpha-hydroxysteroid 23-monooxygenase</fullName>
        <ecNumber evidence="19">1.14.14.147</ecNumber>
    </recommendedName>
    <alternativeName>
        <fullName evidence="22">(22R,23R)-22,23-dihydroxy-campest-4-en-3-one synthase</fullName>
    </alternativeName>
    <alternativeName>
        <fullName evidence="23">(22R,23R)-22,23-dihydroxycampesterol synthase</fullName>
    </alternativeName>
    <alternativeName>
        <fullName evidence="20">6-deoxoteasterone synthase</fullName>
    </alternativeName>
    <alternativeName>
        <fullName evidence="21">Teasterone synthase</fullName>
    </alternativeName>
</protein>
<feature type="region of interest" description="Disordered" evidence="27">
    <location>
        <begin position="33"/>
        <end position="52"/>
    </location>
</feature>
<evidence type="ECO:0000256" key="3">
    <source>
        <dbReference type="ARBA" id="ARBA00004721"/>
    </source>
</evidence>
<dbReference type="GO" id="GO:0102097">
    <property type="term" value="F:22alpha-hydroxysteroid 23-monooxygenase activity"/>
    <property type="evidence" value="ECO:0007669"/>
    <property type="project" value="UniProtKB-EC"/>
</dbReference>
<dbReference type="EMBL" id="JANJYJ010000004">
    <property type="protein sequence ID" value="KAK3220184.1"/>
    <property type="molecule type" value="Genomic_DNA"/>
</dbReference>
<keyword evidence="11 26" id="KW-0560">Oxidoreductase</keyword>
<feature type="binding site" description="axial binding residue" evidence="25">
    <location>
        <position position="447"/>
    </location>
    <ligand>
        <name>heme</name>
        <dbReference type="ChEBI" id="CHEBI:30413"/>
    </ligand>
    <ligandPart>
        <name>Fe</name>
        <dbReference type="ChEBI" id="CHEBI:18248"/>
    </ligandPart>
</feature>
<evidence type="ECO:0000256" key="19">
    <source>
        <dbReference type="ARBA" id="ARBA00066344"/>
    </source>
</evidence>
<evidence type="ECO:0000256" key="1">
    <source>
        <dbReference type="ARBA" id="ARBA00001971"/>
    </source>
</evidence>
<evidence type="ECO:0000256" key="4">
    <source>
        <dbReference type="ARBA" id="ARBA00004972"/>
    </source>
</evidence>
<dbReference type="CDD" id="cd11043">
    <property type="entry name" value="CYP90-like"/>
    <property type="match status" value="1"/>
</dbReference>
<sequence>MDSLLWILFVIAVLLSSTTTIIILYNRSRFTSLRSSPSTRSSSSSYRSSQLPSGTLGWPFLGETLEFISCAYSDCPESFVDKRRCIYGKVFKSHIFGTPTIVSTDAEVSKIVLQSDAKAFVPSYPKSLTELMGKSSILLINGSLQKRIHGLIGAFFKSPHIKAQITRDMQNYVQKSMESWTDDQPIYIQDETKNIAFQVLVKALISLDPGDEMEFLKKQFQEFISGLMSLPINVPGSQLYRSLQAKKKMVKLVQKIIESKRDHDGGNFSTTVPKDVIDVLLNSTNTSDHQQYLTDDLIADNMIDMMIPGEDSVPVLMTLAIKYLSDCPAALQQLTEENMKLKRLKDQLGEPLSWSDYLSLPFTQTVITETLRMGNIIIGVMRKAMKDIEIKGHLIPKGWCFFAYFRSVHLDESNYDWPYQFNPWRWQDNKDISSCNFTPFGGGQRLCPGLDLARLEASIFLHHFVTQFRWVAEEDTVVNFPTVRMKRRMPVWVKRRSDP</sequence>
<comment type="similarity">
    <text evidence="5 26">Belongs to the cytochrome P450 family.</text>
</comment>
<comment type="pathway">
    <text evidence="4">Hormone biosynthesis.</text>
</comment>
<dbReference type="GO" id="GO:0020037">
    <property type="term" value="F:heme binding"/>
    <property type="evidence" value="ECO:0007669"/>
    <property type="project" value="InterPro"/>
</dbReference>
<keyword evidence="12 25" id="KW-0408">Iron</keyword>
<keyword evidence="9" id="KW-0752">Steroid biosynthesis</keyword>
<evidence type="ECO:0000256" key="7">
    <source>
        <dbReference type="ARBA" id="ARBA00022692"/>
    </source>
</evidence>
<keyword evidence="6 25" id="KW-0349">Heme</keyword>
<evidence type="ECO:0000256" key="25">
    <source>
        <dbReference type="PIRSR" id="PIRSR602401-1"/>
    </source>
</evidence>
<dbReference type="InterPro" id="IPR002401">
    <property type="entry name" value="Cyt_P450_E_grp-I"/>
</dbReference>
<evidence type="ECO:0000256" key="12">
    <source>
        <dbReference type="ARBA" id="ARBA00023004"/>
    </source>
</evidence>
<evidence type="ECO:0000256" key="22">
    <source>
        <dbReference type="ARBA" id="ARBA00078776"/>
    </source>
</evidence>
<name>A0AAE0AMI9_9ROSI</name>
<comment type="cofactor">
    <cofactor evidence="1 25">
        <name>heme</name>
        <dbReference type="ChEBI" id="CHEBI:30413"/>
    </cofactor>
</comment>
<evidence type="ECO:0000313" key="30">
    <source>
        <dbReference type="Proteomes" id="UP001281410"/>
    </source>
</evidence>
<evidence type="ECO:0000256" key="26">
    <source>
        <dbReference type="RuleBase" id="RU000461"/>
    </source>
</evidence>
<dbReference type="FunFam" id="1.10.630.10:FF:000048">
    <property type="entry name" value="3-epi-6-deoxocathasterone 23-monooxygenase CYP90D1"/>
    <property type="match status" value="1"/>
</dbReference>
<evidence type="ECO:0000256" key="11">
    <source>
        <dbReference type="ARBA" id="ARBA00023002"/>
    </source>
</evidence>
<keyword evidence="24" id="KW-0444">Lipid biosynthesis</keyword>
<dbReference type="SUPFAM" id="SSF48264">
    <property type="entry name" value="Cytochrome P450"/>
    <property type="match status" value="1"/>
</dbReference>
<comment type="subcellular location">
    <subcellularLocation>
        <location evidence="2">Endoplasmic reticulum membrane</location>
        <topology evidence="2">Single-pass membrane protein</topology>
    </subcellularLocation>
</comment>
<comment type="pathway">
    <text evidence="15">Plant hormone biosynthesis; brassinosteroid biosynthesis.</text>
</comment>
<dbReference type="PANTHER" id="PTHR24286">
    <property type="entry name" value="CYTOCHROME P450 26"/>
    <property type="match status" value="1"/>
</dbReference>
<organism evidence="29 30">
    <name type="scientific">Dipteronia sinensis</name>
    <dbReference type="NCBI Taxonomy" id="43782"/>
    <lineage>
        <taxon>Eukaryota</taxon>
        <taxon>Viridiplantae</taxon>
        <taxon>Streptophyta</taxon>
        <taxon>Embryophyta</taxon>
        <taxon>Tracheophyta</taxon>
        <taxon>Spermatophyta</taxon>
        <taxon>Magnoliopsida</taxon>
        <taxon>eudicotyledons</taxon>
        <taxon>Gunneridae</taxon>
        <taxon>Pentapetalae</taxon>
        <taxon>rosids</taxon>
        <taxon>malvids</taxon>
        <taxon>Sapindales</taxon>
        <taxon>Sapindaceae</taxon>
        <taxon>Hippocastanoideae</taxon>
        <taxon>Acereae</taxon>
        <taxon>Dipteronia</taxon>
    </lineage>
</organism>
<keyword evidence="24" id="KW-0443">Lipid metabolism</keyword>
<evidence type="ECO:0000256" key="27">
    <source>
        <dbReference type="SAM" id="MobiDB-lite"/>
    </source>
</evidence>
<evidence type="ECO:0000256" key="23">
    <source>
        <dbReference type="ARBA" id="ARBA00083187"/>
    </source>
</evidence>
<dbReference type="GO" id="GO:0016709">
    <property type="term" value="F:oxidoreductase activity, acting on paired donors, with incorporation or reduction of molecular oxygen, NAD(P)H as one donor, and incorporation of one atom of oxygen"/>
    <property type="evidence" value="ECO:0007669"/>
    <property type="project" value="TreeGrafter"/>
</dbReference>
<comment type="catalytic activity">
    <reaction evidence="16">
        <text>(22S,24R)-22-hydroxy-5alpha-ergostan-3-one + reduced [NADPH--hemoprotein reductase] + O2 = 3-dehydro-6-deoxoteasterone + oxidized [NADPH--hemoprotein reductase] + H2O + H(+)</text>
        <dbReference type="Rhea" id="RHEA:27325"/>
        <dbReference type="Rhea" id="RHEA-COMP:11964"/>
        <dbReference type="Rhea" id="RHEA-COMP:11965"/>
        <dbReference type="ChEBI" id="CHEBI:15377"/>
        <dbReference type="ChEBI" id="CHEBI:15378"/>
        <dbReference type="ChEBI" id="CHEBI:15379"/>
        <dbReference type="ChEBI" id="CHEBI:20710"/>
        <dbReference type="ChEBI" id="CHEBI:57618"/>
        <dbReference type="ChEBI" id="CHEBI:58210"/>
        <dbReference type="ChEBI" id="CHEBI:59411"/>
        <dbReference type="EC" id="1.14.14.147"/>
    </reaction>
</comment>
<dbReference type="GO" id="GO:0016132">
    <property type="term" value="P:brassinosteroid biosynthetic process"/>
    <property type="evidence" value="ECO:0007669"/>
    <property type="project" value="UniProtKB-KW"/>
</dbReference>
<proteinExistence type="inferred from homology"/>
<dbReference type="GO" id="GO:0016125">
    <property type="term" value="P:sterol metabolic process"/>
    <property type="evidence" value="ECO:0007669"/>
    <property type="project" value="TreeGrafter"/>
</dbReference>
<evidence type="ECO:0000256" key="5">
    <source>
        <dbReference type="ARBA" id="ARBA00010617"/>
    </source>
</evidence>
<dbReference type="InterPro" id="IPR036396">
    <property type="entry name" value="Cyt_P450_sf"/>
</dbReference>
<keyword evidence="10 28" id="KW-1133">Transmembrane helix</keyword>
<evidence type="ECO:0000256" key="10">
    <source>
        <dbReference type="ARBA" id="ARBA00022989"/>
    </source>
</evidence>
<dbReference type="Gene3D" id="1.10.630.10">
    <property type="entry name" value="Cytochrome P450"/>
    <property type="match status" value="1"/>
</dbReference>
<evidence type="ECO:0000256" key="16">
    <source>
        <dbReference type="ARBA" id="ARBA00050234"/>
    </source>
</evidence>
<dbReference type="GO" id="GO:0010268">
    <property type="term" value="P:brassinosteroid homeostasis"/>
    <property type="evidence" value="ECO:0007669"/>
    <property type="project" value="TreeGrafter"/>
</dbReference>
<comment type="pathway">
    <text evidence="18">Steroid biosynthesis.</text>
</comment>